<proteinExistence type="predicted"/>
<organism evidence="3 4">
    <name type="scientific">Rhizobium ruizarguesonis</name>
    <dbReference type="NCBI Taxonomy" id="2081791"/>
    <lineage>
        <taxon>Bacteria</taxon>
        <taxon>Pseudomonadati</taxon>
        <taxon>Pseudomonadota</taxon>
        <taxon>Alphaproteobacteria</taxon>
        <taxon>Hyphomicrobiales</taxon>
        <taxon>Rhizobiaceae</taxon>
        <taxon>Rhizobium/Agrobacterium group</taxon>
        <taxon>Rhizobium</taxon>
    </lineage>
</organism>
<dbReference type="AlphaFoldDB" id="A0AB38HRE8"/>
<evidence type="ECO:0000256" key="1">
    <source>
        <dbReference type="SAM" id="MobiDB-lite"/>
    </source>
</evidence>
<keyword evidence="2" id="KW-0732">Signal</keyword>
<dbReference type="PANTHER" id="PTHR30203">
    <property type="entry name" value="OUTER MEMBRANE CATION EFFLUX PROTEIN"/>
    <property type="match status" value="1"/>
</dbReference>
<name>A0AB38HRE8_9HYPH</name>
<dbReference type="SUPFAM" id="SSF56954">
    <property type="entry name" value="Outer membrane efflux proteins (OEP)"/>
    <property type="match status" value="1"/>
</dbReference>
<feature type="chain" id="PRO_5044189911" evidence="2">
    <location>
        <begin position="26"/>
        <end position="140"/>
    </location>
</feature>
<dbReference type="EMBL" id="SIMR01000011">
    <property type="protein sequence ID" value="TBC01401.1"/>
    <property type="molecule type" value="Genomic_DNA"/>
</dbReference>
<comment type="caution">
    <text evidence="3">The sequence shown here is derived from an EMBL/GenBank/DDBJ whole genome shotgun (WGS) entry which is preliminary data.</text>
</comment>
<evidence type="ECO:0000313" key="3">
    <source>
        <dbReference type="EMBL" id="TBC01401.1"/>
    </source>
</evidence>
<dbReference type="Gene3D" id="1.20.1600.10">
    <property type="entry name" value="Outer membrane efflux proteins (OEP)"/>
    <property type="match status" value="1"/>
</dbReference>
<feature type="signal peptide" evidence="2">
    <location>
        <begin position="1"/>
        <end position="25"/>
    </location>
</feature>
<evidence type="ECO:0000313" key="4">
    <source>
        <dbReference type="Proteomes" id="UP000294215"/>
    </source>
</evidence>
<sequence>MRFIRYTTPLFSLLLSGCVVGPNYAPPEMPLPAKFSEGGDTSNGDVTVAAWWTAFNDPMLTSYVEQGISQNLDVQQAIERINLAAANLTIAGASALPDLTLSGSHTVSGQKGKLRKQTYTSNTSTGELDRVPAGGVAGRR</sequence>
<dbReference type="Proteomes" id="UP000294215">
    <property type="component" value="Unassembled WGS sequence"/>
</dbReference>
<dbReference type="GO" id="GO:0015562">
    <property type="term" value="F:efflux transmembrane transporter activity"/>
    <property type="evidence" value="ECO:0007669"/>
    <property type="project" value="InterPro"/>
</dbReference>
<dbReference type="PROSITE" id="PS51257">
    <property type="entry name" value="PROKAR_LIPOPROTEIN"/>
    <property type="match status" value="1"/>
</dbReference>
<feature type="compositionally biased region" description="Polar residues" evidence="1">
    <location>
        <begin position="117"/>
        <end position="126"/>
    </location>
</feature>
<gene>
    <name evidence="3" type="ORF">ELH40_38630</name>
</gene>
<feature type="region of interest" description="Disordered" evidence="1">
    <location>
        <begin position="102"/>
        <end position="140"/>
    </location>
</feature>
<reference evidence="3 4" key="1">
    <citation type="submission" date="2019-02" db="EMBL/GenBank/DDBJ databases">
        <title>The genomic architecture of introgression among sibling species of bacteria.</title>
        <authorList>
            <person name="Cavassim M.I.A."/>
            <person name="Moeskjaer S."/>
            <person name="Moslemi C."/>
            <person name="Fields B."/>
            <person name="Bachmann A."/>
            <person name="Vilhjalmsson B."/>
            <person name="Schierup M.H."/>
            <person name="Young J.P.W."/>
            <person name="Andersen S.U."/>
        </authorList>
    </citation>
    <scope>NUCLEOTIDE SEQUENCE [LARGE SCALE GENOMIC DNA]</scope>
    <source>
        <strain evidence="3 4">SM92</strain>
    </source>
</reference>
<protein>
    <submittedName>
        <fullName evidence="3">Uncharacterized protein</fullName>
    </submittedName>
</protein>
<evidence type="ECO:0000256" key="2">
    <source>
        <dbReference type="SAM" id="SignalP"/>
    </source>
</evidence>
<accession>A0AB38HRE8</accession>
<dbReference type="InterPro" id="IPR010131">
    <property type="entry name" value="MdtP/NodT-like"/>
</dbReference>